<dbReference type="SMART" id="SM00845">
    <property type="entry name" value="GatB_Yqey"/>
    <property type="match status" value="1"/>
</dbReference>
<dbReference type="InterPro" id="IPR017959">
    <property type="entry name" value="Asn/Gln-tRNA_amidoTrfase_suB/E"/>
</dbReference>
<protein>
    <recommendedName>
        <fullName evidence="10">Aspartyl/glutamyl-tRNA(Asn/Gln) amidotransferase subunit B</fullName>
        <shortName evidence="10">Asp/Glu-ADT subunit B</shortName>
        <ecNumber evidence="10">6.3.5.-</ecNumber>
    </recommendedName>
</protein>
<name>A0AB94IYY6_9BACT</name>
<proteinExistence type="inferred from homology"/>
<dbReference type="GO" id="GO:0005524">
    <property type="term" value="F:ATP binding"/>
    <property type="evidence" value="ECO:0007669"/>
    <property type="project" value="UniProtKB-KW"/>
</dbReference>
<dbReference type="EC" id="6.3.5.-" evidence="10"/>
<evidence type="ECO:0000256" key="3">
    <source>
        <dbReference type="ARBA" id="ARBA00022598"/>
    </source>
</evidence>
<evidence type="ECO:0000256" key="7">
    <source>
        <dbReference type="ARBA" id="ARBA00024799"/>
    </source>
</evidence>
<evidence type="ECO:0000256" key="1">
    <source>
        <dbReference type="ARBA" id="ARBA00005306"/>
    </source>
</evidence>
<dbReference type="NCBIfam" id="NF004012">
    <property type="entry name" value="PRK05477.1-2"/>
    <property type="match status" value="1"/>
</dbReference>
<evidence type="ECO:0000259" key="11">
    <source>
        <dbReference type="SMART" id="SM00845"/>
    </source>
</evidence>
<dbReference type="Gene3D" id="1.10.10.410">
    <property type="match status" value="1"/>
</dbReference>
<dbReference type="PROSITE" id="PS01234">
    <property type="entry name" value="GATB"/>
    <property type="match status" value="1"/>
</dbReference>
<keyword evidence="3 10" id="KW-0436">Ligase</keyword>
<evidence type="ECO:0000256" key="10">
    <source>
        <dbReference type="HAMAP-Rule" id="MF_00121"/>
    </source>
</evidence>
<dbReference type="PANTHER" id="PTHR11659:SF0">
    <property type="entry name" value="GLUTAMYL-TRNA(GLN) AMIDOTRANSFERASE SUBUNIT B, MITOCHONDRIAL"/>
    <property type="match status" value="1"/>
</dbReference>
<evidence type="ECO:0000256" key="5">
    <source>
        <dbReference type="ARBA" id="ARBA00022840"/>
    </source>
</evidence>
<evidence type="ECO:0000256" key="8">
    <source>
        <dbReference type="ARBA" id="ARBA00047380"/>
    </source>
</evidence>
<dbReference type="NCBIfam" id="NF004014">
    <property type="entry name" value="PRK05477.1-4"/>
    <property type="match status" value="1"/>
</dbReference>
<dbReference type="InterPro" id="IPR003789">
    <property type="entry name" value="Asn/Gln_tRNA_amidoTrase-B-like"/>
</dbReference>
<dbReference type="InterPro" id="IPR018027">
    <property type="entry name" value="Asn/Gln_amidotransferase"/>
</dbReference>
<dbReference type="GO" id="GO:0070681">
    <property type="term" value="P:glutaminyl-tRNAGln biosynthesis via transamidation"/>
    <property type="evidence" value="ECO:0007669"/>
    <property type="project" value="TreeGrafter"/>
</dbReference>
<sequence>MSGKDENMNSELTFTPVIGIEIHIQLKTDTKIFCGCSTDTGADPNTNICPICMGLPGALPRLNAQVVQQGMLAGLALHCTIQPQSLFFRKSYFYPDLPKGYQTSQCDLPIVTTGYIEVHDDEGKLKRIRVHHLHLEEDVGRLHHSAADGRLEGAATSYVDYNRSGLPLAEIVSEPDVSSAREAVEYVTTLRRRVRYSGASDVDLEKGMMRFDANVSMKCSDGRWGKKVEVKNMNSFHALERAIEYEIKRQKKVLLQGGQVLQETRHWNDAKGVTTASRSKEFYRKFIVDPDLPPLVVSKEWADEVTAMMPEMPDVKAERYVEAMHIPPEIADVLTDSRDLAEYFEACVAAGAAPLRAANWVRTEVLRTLNERQIGLGDLRIAPRALAELVQRVEDGRFSTTQAKDVFDRMAETGTTVDDAAKACGITEGGVTGDALTEMIRAVLEANRDVVDVIRSGKDTKGKKMKFLQGLVMKEAKGQANPAELPDRIAKLLEGL</sequence>
<dbReference type="GO" id="GO:0050567">
    <property type="term" value="F:glutaminyl-tRNA synthase (glutamine-hydrolyzing) activity"/>
    <property type="evidence" value="ECO:0007669"/>
    <property type="project" value="UniProtKB-UniRule"/>
</dbReference>
<dbReference type="InterPro" id="IPR004413">
    <property type="entry name" value="GatB"/>
</dbReference>
<dbReference type="EMBL" id="FP929056">
    <property type="protein sequence ID" value="CBL28917.1"/>
    <property type="molecule type" value="Genomic_DNA"/>
</dbReference>
<dbReference type="Gene3D" id="1.10.150.380">
    <property type="entry name" value="GatB domain, N-terminal subdomain"/>
    <property type="match status" value="1"/>
</dbReference>
<evidence type="ECO:0000313" key="13">
    <source>
        <dbReference type="Proteomes" id="UP000008957"/>
    </source>
</evidence>
<evidence type="ECO:0000256" key="6">
    <source>
        <dbReference type="ARBA" id="ARBA00022917"/>
    </source>
</evidence>
<dbReference type="GO" id="GO:0006412">
    <property type="term" value="P:translation"/>
    <property type="evidence" value="ECO:0007669"/>
    <property type="project" value="UniProtKB-UniRule"/>
</dbReference>
<comment type="function">
    <text evidence="7 10">Allows the formation of correctly charged Asn-tRNA(Asn) or Gln-tRNA(Gln) through the transamidation of misacylated Asp-tRNA(Asn) or Glu-tRNA(Gln) in organisms which lack either or both of asparaginyl-tRNA or glutaminyl-tRNA synthetases. The reaction takes place in the presence of glutamine and ATP through an activated phospho-Asp-tRNA(Asn) or phospho-Glu-tRNA(Gln).</text>
</comment>
<comment type="catalytic activity">
    <reaction evidence="9 10">
        <text>L-glutamyl-tRNA(Gln) + L-glutamine + ATP + H2O = L-glutaminyl-tRNA(Gln) + L-glutamate + ADP + phosphate + H(+)</text>
        <dbReference type="Rhea" id="RHEA:17521"/>
        <dbReference type="Rhea" id="RHEA-COMP:9681"/>
        <dbReference type="Rhea" id="RHEA-COMP:9684"/>
        <dbReference type="ChEBI" id="CHEBI:15377"/>
        <dbReference type="ChEBI" id="CHEBI:15378"/>
        <dbReference type="ChEBI" id="CHEBI:29985"/>
        <dbReference type="ChEBI" id="CHEBI:30616"/>
        <dbReference type="ChEBI" id="CHEBI:43474"/>
        <dbReference type="ChEBI" id="CHEBI:58359"/>
        <dbReference type="ChEBI" id="CHEBI:78520"/>
        <dbReference type="ChEBI" id="CHEBI:78521"/>
        <dbReference type="ChEBI" id="CHEBI:456216"/>
    </reaction>
</comment>
<dbReference type="Pfam" id="PF02637">
    <property type="entry name" value="GatB_Yqey"/>
    <property type="match status" value="1"/>
</dbReference>
<comment type="catalytic activity">
    <reaction evidence="8 10">
        <text>L-aspartyl-tRNA(Asn) + L-glutamine + ATP + H2O = L-asparaginyl-tRNA(Asn) + L-glutamate + ADP + phosphate + 2 H(+)</text>
        <dbReference type="Rhea" id="RHEA:14513"/>
        <dbReference type="Rhea" id="RHEA-COMP:9674"/>
        <dbReference type="Rhea" id="RHEA-COMP:9677"/>
        <dbReference type="ChEBI" id="CHEBI:15377"/>
        <dbReference type="ChEBI" id="CHEBI:15378"/>
        <dbReference type="ChEBI" id="CHEBI:29985"/>
        <dbReference type="ChEBI" id="CHEBI:30616"/>
        <dbReference type="ChEBI" id="CHEBI:43474"/>
        <dbReference type="ChEBI" id="CHEBI:58359"/>
        <dbReference type="ChEBI" id="CHEBI:78515"/>
        <dbReference type="ChEBI" id="CHEBI:78516"/>
        <dbReference type="ChEBI" id="CHEBI:456216"/>
    </reaction>
</comment>
<feature type="domain" description="Asn/Gln amidotransferase" evidence="11">
    <location>
        <begin position="342"/>
        <end position="493"/>
    </location>
</feature>
<keyword evidence="13" id="KW-1185">Reference proteome</keyword>
<gene>
    <name evidence="10" type="primary">gatB</name>
    <name evidence="12" type="ORF">SY1_22130</name>
</gene>
<dbReference type="InterPro" id="IPR042114">
    <property type="entry name" value="GatB_C_1"/>
</dbReference>
<reference evidence="13" key="1">
    <citation type="submission" date="2010-03" db="EMBL/GenBank/DDBJ databases">
        <title>The genome sequence of Synergistetes sp. SGP1.</title>
        <authorList>
            <consortium name="metaHIT consortium -- http://www.metahit.eu/"/>
            <person name="Pajon A."/>
            <person name="Turner K."/>
            <person name="Parkhill J."/>
            <person name="Wade W."/>
            <person name="Vartoukian S."/>
        </authorList>
    </citation>
    <scope>NUCLEOTIDE SEQUENCE [LARGE SCALE GENOMIC DNA]</scope>
    <source>
        <strain evidence="13">SGP1</strain>
    </source>
</reference>
<organism evidence="12 13">
    <name type="scientific">Fretibacterium fastidiosum</name>
    <dbReference type="NCBI Taxonomy" id="651822"/>
    <lineage>
        <taxon>Bacteria</taxon>
        <taxon>Thermotogati</taxon>
        <taxon>Synergistota</taxon>
        <taxon>Synergistia</taxon>
        <taxon>Synergistales</taxon>
        <taxon>Aminobacteriaceae</taxon>
        <taxon>Fretibacterium</taxon>
    </lineage>
</organism>
<dbReference type="PANTHER" id="PTHR11659">
    <property type="entry name" value="GLUTAMYL-TRNA GLN AMIDOTRANSFERASE SUBUNIT B MITOCHONDRIAL AND PROKARYOTIC PET112-RELATED"/>
    <property type="match status" value="1"/>
</dbReference>
<dbReference type="HAMAP" id="MF_00121">
    <property type="entry name" value="GatB"/>
    <property type="match status" value="1"/>
</dbReference>
<keyword evidence="5 10" id="KW-0067">ATP-binding</keyword>
<dbReference type="Pfam" id="PF02934">
    <property type="entry name" value="GatB_N"/>
    <property type="match status" value="1"/>
</dbReference>
<evidence type="ECO:0000256" key="2">
    <source>
        <dbReference type="ARBA" id="ARBA00011123"/>
    </source>
</evidence>
<dbReference type="KEGG" id="sbr:SY1_22130"/>
<dbReference type="InterPro" id="IPR023168">
    <property type="entry name" value="GatB_Yqey_C_2"/>
</dbReference>
<dbReference type="SUPFAM" id="SSF55931">
    <property type="entry name" value="Glutamine synthetase/guanido kinase"/>
    <property type="match status" value="1"/>
</dbReference>
<evidence type="ECO:0000256" key="9">
    <source>
        <dbReference type="ARBA" id="ARBA00047913"/>
    </source>
</evidence>
<dbReference type="AlphaFoldDB" id="A0AB94IYY6"/>
<keyword evidence="6 10" id="KW-0648">Protein biosynthesis</keyword>
<dbReference type="Proteomes" id="UP000008957">
    <property type="component" value="Chromosome"/>
</dbReference>
<dbReference type="InterPro" id="IPR017958">
    <property type="entry name" value="Gln-tRNA_amidoTrfase_suB_CS"/>
</dbReference>
<dbReference type="NCBIfam" id="TIGR00133">
    <property type="entry name" value="gatB"/>
    <property type="match status" value="1"/>
</dbReference>
<keyword evidence="4 10" id="KW-0547">Nucleotide-binding</keyword>
<dbReference type="InterPro" id="IPR014746">
    <property type="entry name" value="Gln_synth/guanido_kin_cat_dom"/>
</dbReference>
<evidence type="ECO:0000313" key="12">
    <source>
        <dbReference type="EMBL" id="CBL28917.1"/>
    </source>
</evidence>
<comment type="similarity">
    <text evidence="1 10">Belongs to the GatB/GatE family. GatB subfamily.</text>
</comment>
<dbReference type="InterPro" id="IPR006075">
    <property type="entry name" value="Asn/Gln-tRNA_Trfase_suB/E_cat"/>
</dbReference>
<dbReference type="SUPFAM" id="SSF89095">
    <property type="entry name" value="GatB/YqeY motif"/>
    <property type="match status" value="1"/>
</dbReference>
<accession>A0AB94IYY6</accession>
<comment type="subunit">
    <text evidence="2 10">Heterotrimer of A, B and C subunits.</text>
</comment>
<evidence type="ECO:0000256" key="4">
    <source>
        <dbReference type="ARBA" id="ARBA00022741"/>
    </source>
</evidence>
<dbReference type="RefSeq" id="WP_015557064.1">
    <property type="nucleotide sequence ID" value="NC_021038.1"/>
</dbReference>
<reference evidence="12 13" key="2">
    <citation type="submission" date="2010-03" db="EMBL/GenBank/DDBJ databases">
        <authorList>
            <person name="Pajon A."/>
        </authorList>
    </citation>
    <scope>NUCLEOTIDE SEQUENCE [LARGE SCALE GENOMIC DNA]</scope>
    <source>
        <strain evidence="12 13">SGP1</strain>
    </source>
</reference>